<protein>
    <submittedName>
        <fullName evidence="1">Phage tail protein</fullName>
    </submittedName>
</protein>
<name>A0A2P8QYQ6_9BACT</name>
<dbReference type="InterPro" id="IPR006498">
    <property type="entry name" value="Tail_tube"/>
</dbReference>
<dbReference type="EMBL" id="PDHH01000008">
    <property type="protein sequence ID" value="PSM51370.1"/>
    <property type="molecule type" value="Genomic_DNA"/>
</dbReference>
<gene>
    <name evidence="1" type="ORF">CQ405_08245</name>
</gene>
<evidence type="ECO:0000313" key="1">
    <source>
        <dbReference type="EMBL" id="PSM51370.1"/>
    </source>
</evidence>
<accession>A0A2P8QYQ6</accession>
<reference evidence="2" key="1">
    <citation type="submission" date="2017-10" db="EMBL/GenBank/DDBJ databases">
        <title>Campylobacter species from seals.</title>
        <authorList>
            <person name="Gilbert M.J."/>
            <person name="Zomer A.L."/>
            <person name="Timmerman A.J."/>
            <person name="Duim B."/>
            <person name="Wagenaar J.A."/>
        </authorList>
    </citation>
    <scope>NUCLEOTIDE SEQUENCE [LARGE SCALE GENOMIC DNA]</scope>
    <source>
        <strain evidence="2">17S00004-5</strain>
    </source>
</reference>
<organism evidence="1 2">
    <name type="scientific">Campylobacter blaseri</name>
    <dbReference type="NCBI Taxonomy" id="2042961"/>
    <lineage>
        <taxon>Bacteria</taxon>
        <taxon>Pseudomonadati</taxon>
        <taxon>Campylobacterota</taxon>
        <taxon>Epsilonproteobacteria</taxon>
        <taxon>Campylobacterales</taxon>
        <taxon>Campylobacteraceae</taxon>
        <taxon>Campylobacter</taxon>
    </lineage>
</organism>
<dbReference type="OrthoDB" id="5361222at2"/>
<dbReference type="Proteomes" id="UP000240535">
    <property type="component" value="Unassembled WGS sequence"/>
</dbReference>
<comment type="caution">
    <text evidence="1">The sequence shown here is derived from an EMBL/GenBank/DDBJ whole genome shotgun (WGS) entry which is preliminary data.</text>
</comment>
<dbReference type="AlphaFoldDB" id="A0A2P8QYQ6"/>
<sequence>MRIAPMVLQEANVFINGKGYLGVTKKFKIPTLEQEVTQAKGALTTEYSAGVFKPMEVEIPLSVVDFNLYAGFGLNNLTNKIPLLIKGSIHQSGKEKQELALAITGDFKSIEHGDYEAGAEFETTLKASVHFMSLTIDGKPLIVYDVDNMICIVGGVDYMSKVRSILEE</sequence>
<dbReference type="Pfam" id="PF04985">
    <property type="entry name" value="Phage_tube"/>
    <property type="match status" value="1"/>
</dbReference>
<proteinExistence type="predicted"/>
<dbReference type="RefSeq" id="WP_106872580.1">
    <property type="nucleotide sequence ID" value="NZ_CP053841.1"/>
</dbReference>
<keyword evidence="2" id="KW-1185">Reference proteome</keyword>
<evidence type="ECO:0000313" key="2">
    <source>
        <dbReference type="Proteomes" id="UP000240535"/>
    </source>
</evidence>